<dbReference type="STRING" id="195913.SAMN04488004_1222"/>
<evidence type="ECO:0008006" key="4">
    <source>
        <dbReference type="Google" id="ProtNLM"/>
    </source>
</evidence>
<accession>A0A1I4I294</accession>
<dbReference type="OrthoDB" id="7862519at2"/>
<evidence type="ECO:0000256" key="1">
    <source>
        <dbReference type="SAM" id="Phobius"/>
    </source>
</evidence>
<evidence type="ECO:0000313" key="2">
    <source>
        <dbReference type="EMBL" id="SFL48384.1"/>
    </source>
</evidence>
<evidence type="ECO:0000313" key="3">
    <source>
        <dbReference type="Proteomes" id="UP000199550"/>
    </source>
</evidence>
<keyword evidence="3" id="KW-1185">Reference proteome</keyword>
<keyword evidence="1" id="KW-1133">Transmembrane helix</keyword>
<reference evidence="2 3" key="1">
    <citation type="submission" date="2016-10" db="EMBL/GenBank/DDBJ databases">
        <authorList>
            <person name="de Groot N.N."/>
        </authorList>
    </citation>
    <scope>NUCLEOTIDE SEQUENCE [LARGE SCALE GENOMIC DNA]</scope>
    <source>
        <strain evidence="2 3">DSM 16199</strain>
    </source>
</reference>
<dbReference type="Proteomes" id="UP000199550">
    <property type="component" value="Unassembled WGS sequence"/>
</dbReference>
<gene>
    <name evidence="2" type="ORF">SAMN04488004_1222</name>
</gene>
<keyword evidence="1" id="KW-0472">Membrane</keyword>
<name>A0A1I4I294_9RHOB</name>
<keyword evidence="1" id="KW-0812">Transmembrane</keyword>
<organism evidence="2 3">
    <name type="scientific">Loktanella salsilacus</name>
    <dbReference type="NCBI Taxonomy" id="195913"/>
    <lineage>
        <taxon>Bacteria</taxon>
        <taxon>Pseudomonadati</taxon>
        <taxon>Pseudomonadota</taxon>
        <taxon>Alphaproteobacteria</taxon>
        <taxon>Rhodobacterales</taxon>
        <taxon>Roseobacteraceae</taxon>
        <taxon>Loktanella</taxon>
    </lineage>
</organism>
<dbReference type="RefSeq" id="WP_139222660.1">
    <property type="nucleotide sequence ID" value="NZ_FOTF01000022.1"/>
</dbReference>
<sequence length="154" mass="16245">MTDIPPPILAPTVFRTATGIGVMLAMAALLLRTAFSQGLVTQALMVAAALAALALAYAMWRGRTDSLNWTQDGLTDGAGRLIAARGDIEAVDRNPMALKPSNGFTLRMKTAQTRGWQPGLYWRIRSRVGVGGLTSPGVAKALADRIALDIAGVI</sequence>
<feature type="transmembrane region" description="Helical" evidence="1">
    <location>
        <begin position="12"/>
        <end position="31"/>
    </location>
</feature>
<dbReference type="AlphaFoldDB" id="A0A1I4I294"/>
<protein>
    <recommendedName>
        <fullName evidence="4">PH domain-containing protein</fullName>
    </recommendedName>
</protein>
<proteinExistence type="predicted"/>
<dbReference type="EMBL" id="FOTF01000022">
    <property type="protein sequence ID" value="SFL48384.1"/>
    <property type="molecule type" value="Genomic_DNA"/>
</dbReference>
<feature type="transmembrane region" description="Helical" evidence="1">
    <location>
        <begin position="43"/>
        <end position="60"/>
    </location>
</feature>